<keyword evidence="4" id="KW-1185">Reference proteome</keyword>
<dbReference type="FunFam" id="1.10.340.70:FF:000001">
    <property type="entry name" value="Retrovirus-related Pol polyprotein from transposon gypsy-like Protein"/>
    <property type="match status" value="1"/>
</dbReference>
<dbReference type="InterPro" id="IPR001370">
    <property type="entry name" value="BIR_rpt"/>
</dbReference>
<dbReference type="InterPro" id="IPR001584">
    <property type="entry name" value="Integrase_cat-core"/>
</dbReference>
<dbReference type="SUPFAM" id="SSF57924">
    <property type="entry name" value="Inhibitor of apoptosis (IAP) repeat"/>
    <property type="match status" value="1"/>
</dbReference>
<organism evidence="3 4">
    <name type="scientific">Aphis glycines</name>
    <name type="common">Soybean aphid</name>
    <dbReference type="NCBI Taxonomy" id="307491"/>
    <lineage>
        <taxon>Eukaryota</taxon>
        <taxon>Metazoa</taxon>
        <taxon>Ecdysozoa</taxon>
        <taxon>Arthropoda</taxon>
        <taxon>Hexapoda</taxon>
        <taxon>Insecta</taxon>
        <taxon>Pterygota</taxon>
        <taxon>Neoptera</taxon>
        <taxon>Paraneoptera</taxon>
        <taxon>Hemiptera</taxon>
        <taxon>Sternorrhyncha</taxon>
        <taxon>Aphidomorpha</taxon>
        <taxon>Aphidoidea</taxon>
        <taxon>Aphididae</taxon>
        <taxon>Aphidini</taxon>
        <taxon>Aphis</taxon>
        <taxon>Aphis</taxon>
    </lineage>
</organism>
<dbReference type="InterPro" id="IPR036397">
    <property type="entry name" value="RNaseH_sf"/>
</dbReference>
<evidence type="ECO:0000256" key="1">
    <source>
        <dbReference type="ARBA" id="ARBA00012493"/>
    </source>
</evidence>
<dbReference type="PROSITE" id="PS50994">
    <property type="entry name" value="INTEGRASE"/>
    <property type="match status" value="1"/>
</dbReference>
<dbReference type="InterPro" id="IPR012337">
    <property type="entry name" value="RNaseH-like_sf"/>
</dbReference>
<dbReference type="EC" id="2.7.7.49" evidence="1"/>
<dbReference type="AlphaFoldDB" id="A0A6G0T2T8"/>
<dbReference type="GO" id="GO:0015074">
    <property type="term" value="P:DNA integration"/>
    <property type="evidence" value="ECO:0007669"/>
    <property type="project" value="InterPro"/>
</dbReference>
<dbReference type="Pfam" id="PF00653">
    <property type="entry name" value="BIR"/>
    <property type="match status" value="1"/>
</dbReference>
<dbReference type="Proteomes" id="UP000475862">
    <property type="component" value="Unassembled WGS sequence"/>
</dbReference>
<dbReference type="CDD" id="cd00022">
    <property type="entry name" value="BIR"/>
    <property type="match status" value="1"/>
</dbReference>
<protein>
    <recommendedName>
        <fullName evidence="1">RNA-directed DNA polymerase</fullName>
        <ecNumber evidence="1">2.7.7.49</ecNumber>
    </recommendedName>
</protein>
<feature type="domain" description="Integrase catalytic" evidence="2">
    <location>
        <begin position="121"/>
        <end position="280"/>
    </location>
</feature>
<evidence type="ECO:0000313" key="4">
    <source>
        <dbReference type="Proteomes" id="UP000475862"/>
    </source>
</evidence>
<reference evidence="3 4" key="1">
    <citation type="submission" date="2019-08" db="EMBL/GenBank/DDBJ databases">
        <title>The genome of the soybean aphid Biotype 1, its phylome, world population structure and adaptation to the North American continent.</title>
        <authorList>
            <person name="Giordano R."/>
            <person name="Donthu R.K."/>
            <person name="Hernandez A.G."/>
            <person name="Wright C.L."/>
            <person name="Zimin A.V."/>
        </authorList>
    </citation>
    <scope>NUCLEOTIDE SEQUENCE [LARGE SCALE GENOMIC DNA]</scope>
    <source>
        <tissue evidence="3">Whole aphids</tissue>
    </source>
</reference>
<dbReference type="Gene3D" id="3.30.420.10">
    <property type="entry name" value="Ribonuclease H-like superfamily/Ribonuclease H"/>
    <property type="match status" value="1"/>
</dbReference>
<dbReference type="Pfam" id="PF17921">
    <property type="entry name" value="Integrase_H2C2"/>
    <property type="match status" value="1"/>
</dbReference>
<dbReference type="InterPro" id="IPR050951">
    <property type="entry name" value="Retrovirus_Pol_polyprotein"/>
</dbReference>
<dbReference type="Gene3D" id="1.10.340.70">
    <property type="match status" value="1"/>
</dbReference>
<evidence type="ECO:0000313" key="3">
    <source>
        <dbReference type="EMBL" id="KAE9524514.1"/>
    </source>
</evidence>
<dbReference type="Pfam" id="PF00665">
    <property type="entry name" value="rve"/>
    <property type="match status" value="1"/>
</dbReference>
<sequence length="397" mass="45825">MVLFEGNVKETIGTLLEALKEYYIVTEITKQYNFTSGIKYEIKRKLEINSFLSAILNVKQFHDSKLGGHLGVNKTIKRIQKQFRWKGMKDDVKKYIKNCTSCQVNKISNRHVKQPMAITSTSTKPFEKIFLDIVGPLPTTLSSNNYILTMQDDLSKYTLGVPIPNHQANTVAEAFVIHFVCVHGIPGTILTDQGTDFLSKTFTEVCKLLKINKVNTSPFRPQTNGGLERSHRTLAEYLRHYVDKNLNNWDHLLPYAFFVYNSTVHTSTNFQPYSMQVSHKLAREKLIEHKVKIRNNAYPTYPGFTTFISRLKTFNSFPLTSPQDKYSLTESGFIYSRKKDIVECFCCGLILHHWEKEDNPWIEHSRWNPKCVYVLLSKGNQFVENVVKKYGSIELGR</sequence>
<dbReference type="EMBL" id="VYZN01000066">
    <property type="protein sequence ID" value="KAE9524514.1"/>
    <property type="molecule type" value="Genomic_DNA"/>
</dbReference>
<dbReference type="SMART" id="SM00238">
    <property type="entry name" value="BIR"/>
    <property type="match status" value="1"/>
</dbReference>
<dbReference type="OrthoDB" id="6616098at2759"/>
<evidence type="ECO:0000259" key="2">
    <source>
        <dbReference type="PROSITE" id="PS50994"/>
    </source>
</evidence>
<dbReference type="GO" id="GO:0003676">
    <property type="term" value="F:nucleic acid binding"/>
    <property type="evidence" value="ECO:0007669"/>
    <property type="project" value="InterPro"/>
</dbReference>
<accession>A0A6G0T2T8</accession>
<gene>
    <name evidence="3" type="ORF">AGLY_015102</name>
</gene>
<dbReference type="SUPFAM" id="SSF53098">
    <property type="entry name" value="Ribonuclease H-like"/>
    <property type="match status" value="1"/>
</dbReference>
<comment type="caution">
    <text evidence="3">The sequence shown here is derived from an EMBL/GenBank/DDBJ whole genome shotgun (WGS) entry which is preliminary data.</text>
</comment>
<proteinExistence type="predicted"/>
<dbReference type="PANTHER" id="PTHR37984:SF15">
    <property type="entry name" value="INTEGRASE CATALYTIC DOMAIN-CONTAINING PROTEIN"/>
    <property type="match status" value="1"/>
</dbReference>
<dbReference type="InterPro" id="IPR041588">
    <property type="entry name" value="Integrase_H2C2"/>
</dbReference>
<dbReference type="FunFam" id="3.30.420.10:FF:000032">
    <property type="entry name" value="Retrovirus-related Pol polyprotein from transposon 297-like Protein"/>
    <property type="match status" value="1"/>
</dbReference>
<dbReference type="PROSITE" id="PS50143">
    <property type="entry name" value="BIR_REPEAT_2"/>
    <property type="match status" value="1"/>
</dbReference>
<dbReference type="PANTHER" id="PTHR37984">
    <property type="entry name" value="PROTEIN CBG26694"/>
    <property type="match status" value="1"/>
</dbReference>
<name>A0A6G0T2T8_APHGL</name>
<dbReference type="Gene3D" id="1.10.1170.10">
    <property type="entry name" value="Inhibitor Of Apoptosis Protein (2mihbC-IAP-1), Chain A"/>
    <property type="match status" value="1"/>
</dbReference>
<dbReference type="GO" id="GO:0003964">
    <property type="term" value="F:RNA-directed DNA polymerase activity"/>
    <property type="evidence" value="ECO:0007669"/>
    <property type="project" value="UniProtKB-EC"/>
</dbReference>